<evidence type="ECO:0000313" key="8">
    <source>
        <dbReference type="EMBL" id="GGO97421.1"/>
    </source>
</evidence>
<accession>A0A917ZWV3</accession>
<comment type="caution">
    <text evidence="8">The sequence shown here is derived from an EMBL/GenBank/DDBJ whole genome shotgun (WGS) entry which is preliminary data.</text>
</comment>
<feature type="compositionally biased region" description="Low complexity" evidence="5">
    <location>
        <begin position="306"/>
        <end position="315"/>
    </location>
</feature>
<evidence type="ECO:0008006" key="10">
    <source>
        <dbReference type="Google" id="ProtNLM"/>
    </source>
</evidence>
<dbReference type="GO" id="GO:0005524">
    <property type="term" value="F:ATP binding"/>
    <property type="evidence" value="ECO:0007669"/>
    <property type="project" value="UniProtKB-UniRule"/>
</dbReference>
<gene>
    <name evidence="8" type="ORF">GCM10012280_59200</name>
</gene>
<dbReference type="SMART" id="SM00240">
    <property type="entry name" value="FHA"/>
    <property type="match status" value="1"/>
</dbReference>
<name>A0A917ZWV3_9ACTN</name>
<organism evidence="8 9">
    <name type="scientific">Wenjunlia tyrosinilytica</name>
    <dbReference type="NCBI Taxonomy" id="1544741"/>
    <lineage>
        <taxon>Bacteria</taxon>
        <taxon>Bacillati</taxon>
        <taxon>Actinomycetota</taxon>
        <taxon>Actinomycetes</taxon>
        <taxon>Kitasatosporales</taxon>
        <taxon>Streptomycetaceae</taxon>
        <taxon>Wenjunlia</taxon>
    </lineage>
</organism>
<evidence type="ECO:0000259" key="6">
    <source>
        <dbReference type="PROSITE" id="PS50006"/>
    </source>
</evidence>
<dbReference type="Pfam" id="PF16697">
    <property type="entry name" value="Yop-YscD_cpl"/>
    <property type="match status" value="1"/>
</dbReference>
<evidence type="ECO:0000313" key="9">
    <source>
        <dbReference type="Proteomes" id="UP000641932"/>
    </source>
</evidence>
<dbReference type="InterPro" id="IPR032030">
    <property type="entry name" value="YscD_cytoplasmic_dom"/>
</dbReference>
<keyword evidence="2 4" id="KW-0547">Nucleotide-binding</keyword>
<proteinExistence type="predicted"/>
<feature type="compositionally biased region" description="Pro residues" evidence="5">
    <location>
        <begin position="292"/>
        <end position="305"/>
    </location>
</feature>
<dbReference type="Pfam" id="PF01580">
    <property type="entry name" value="FtsK_SpoIIIE"/>
    <property type="match status" value="1"/>
</dbReference>
<feature type="region of interest" description="Disordered" evidence="5">
    <location>
        <begin position="259"/>
        <end position="315"/>
    </location>
</feature>
<feature type="region of interest" description="Disordered" evidence="5">
    <location>
        <begin position="763"/>
        <end position="788"/>
    </location>
</feature>
<feature type="domain" description="FHA" evidence="6">
    <location>
        <begin position="187"/>
        <end position="236"/>
    </location>
</feature>
<evidence type="ECO:0000256" key="1">
    <source>
        <dbReference type="ARBA" id="ARBA00022553"/>
    </source>
</evidence>
<dbReference type="Proteomes" id="UP000641932">
    <property type="component" value="Unassembled WGS sequence"/>
</dbReference>
<dbReference type="AlphaFoldDB" id="A0A917ZWV3"/>
<dbReference type="SUPFAM" id="SSF49879">
    <property type="entry name" value="SMAD/FHA domain"/>
    <property type="match status" value="1"/>
</dbReference>
<dbReference type="PROSITE" id="PS50006">
    <property type="entry name" value="FHA_DOMAIN"/>
    <property type="match status" value="1"/>
</dbReference>
<dbReference type="GO" id="GO:0003677">
    <property type="term" value="F:DNA binding"/>
    <property type="evidence" value="ECO:0007669"/>
    <property type="project" value="InterPro"/>
</dbReference>
<feature type="binding site" evidence="4">
    <location>
        <begin position="661"/>
        <end position="668"/>
    </location>
    <ligand>
        <name>ATP</name>
        <dbReference type="ChEBI" id="CHEBI:30616"/>
    </ligand>
</feature>
<keyword evidence="3 4" id="KW-0067">ATP-binding</keyword>
<evidence type="ECO:0000256" key="3">
    <source>
        <dbReference type="ARBA" id="ARBA00022840"/>
    </source>
</evidence>
<evidence type="ECO:0000259" key="7">
    <source>
        <dbReference type="PROSITE" id="PS50901"/>
    </source>
</evidence>
<dbReference type="InterPro" id="IPR003593">
    <property type="entry name" value="AAA+_ATPase"/>
</dbReference>
<keyword evidence="1" id="KW-0597">Phosphoprotein</keyword>
<dbReference type="PROSITE" id="PS50901">
    <property type="entry name" value="FTSK"/>
    <property type="match status" value="1"/>
</dbReference>
<protein>
    <recommendedName>
        <fullName evidence="10">FHA domain-containing protein</fullName>
    </recommendedName>
</protein>
<dbReference type="InterPro" id="IPR000253">
    <property type="entry name" value="FHA_dom"/>
</dbReference>
<evidence type="ECO:0000256" key="4">
    <source>
        <dbReference type="PROSITE-ProRule" id="PRU00289"/>
    </source>
</evidence>
<dbReference type="PANTHER" id="PTHR22683">
    <property type="entry name" value="SPORULATION PROTEIN RELATED"/>
    <property type="match status" value="1"/>
</dbReference>
<feature type="compositionally biased region" description="Basic and acidic residues" evidence="5">
    <location>
        <begin position="768"/>
        <end position="778"/>
    </location>
</feature>
<dbReference type="PANTHER" id="PTHR22683:SF1">
    <property type="entry name" value="TYPE VII SECRETION SYSTEM PROTEIN ESSC"/>
    <property type="match status" value="1"/>
</dbReference>
<sequence>MADRMKIMDGETGSALSVAGGRMQVHTGTASGNRGGAREFRAEPCRTAEARWGRHAASLPGAMGRRDRWSRMQIRLTVLGPRSGQACDVLVTAPAGTPLSAVAGAISASAGVGQPSRSGSAVTLHAGAERLAPTAVLGHPPLVDGAAVSLHGPADDHALQAPGQVPRLQVVGGPDAGGVHLLHGGQVRIGRSAEADVPLDDPDVSRLHTAVTVEAGQVTVVDLGSTNGTTLDGLGVGRRPVPFEPGTLLRIGESTLTLEMPGAGRGEGAVPPPPPNRPAVPDGEGHLQVSPVPRPPSVPVPPDAGPAPAQAPGSRARALAKRLTAARSGARAAETQELDRLAARHQEMRARRPDPSEVLLTAIGPGPRLWERGPGHPDALTVRLGTVDVPVAAAPVAVGLGEAGVLGLAGPAPRVRALARSVVAQLAALHGPSALELVLLACDEQAEAWSWMRWLPQLRPAQGQDCRLLLGLDADQQQRRIAELSARLELPPPKRATVVVVDESSGRRVRGDVARLLERGPAAGIHALHITADPQRLSPVCGARAVLTGEVAAYLDVTLPDGSAMGEVVADAVSPAWAERFARALSPLREAEGPRPRSALPERARLLDALDLALATPAKISARWSELPATGGSTAAVLGVAADGRCSVDLAQDGPHLLVGGAPGSGKTELLRSVAASLAAADRPDRLSLVLVDGAGDGAGIGEGLRTCTDLPHVSTYLEASDPVRMRELAQALTAELNRREDLLDGRDFGAWQAERLLAASRLIGQRRPHEERPRKPSEQGAVKTQVRTEPTLPRLVVVVDDFDALVAPALGSPGRPSAGSMVRALDAVARRGARLGVHLVASTGRPERTSGGEVDEQARLRVALRTDDPVSSRLLVHVEDAAGLDEAIPGRGYVRRRDGSVTPFQAGRVSGRIPRTATLRPTVVPVEWQRMGDPPTRRPVRELGNGPTDLALLASALQRAAESAGAQPCPPLI</sequence>
<dbReference type="EMBL" id="BMMS01000033">
    <property type="protein sequence ID" value="GGO97421.1"/>
    <property type="molecule type" value="Genomic_DNA"/>
</dbReference>
<keyword evidence="9" id="KW-1185">Reference proteome</keyword>
<dbReference type="InterPro" id="IPR002543">
    <property type="entry name" value="FtsK_dom"/>
</dbReference>
<dbReference type="SUPFAM" id="SSF52540">
    <property type="entry name" value="P-loop containing nucleoside triphosphate hydrolases"/>
    <property type="match status" value="1"/>
</dbReference>
<evidence type="ECO:0000256" key="5">
    <source>
        <dbReference type="SAM" id="MobiDB-lite"/>
    </source>
</evidence>
<dbReference type="Gene3D" id="2.60.200.20">
    <property type="match status" value="1"/>
</dbReference>
<dbReference type="InterPro" id="IPR008984">
    <property type="entry name" value="SMAD_FHA_dom_sf"/>
</dbReference>
<dbReference type="Gene3D" id="3.40.50.300">
    <property type="entry name" value="P-loop containing nucleotide triphosphate hydrolases"/>
    <property type="match status" value="2"/>
</dbReference>
<dbReference type="CDD" id="cd00060">
    <property type="entry name" value="FHA"/>
    <property type="match status" value="1"/>
</dbReference>
<dbReference type="SMART" id="SM00382">
    <property type="entry name" value="AAA"/>
    <property type="match status" value="1"/>
</dbReference>
<feature type="domain" description="FtsK" evidence="7">
    <location>
        <begin position="643"/>
        <end position="874"/>
    </location>
</feature>
<dbReference type="InterPro" id="IPR027417">
    <property type="entry name" value="P-loop_NTPase"/>
</dbReference>
<reference evidence="8" key="2">
    <citation type="submission" date="2020-09" db="EMBL/GenBank/DDBJ databases">
        <authorList>
            <person name="Sun Q."/>
            <person name="Zhou Y."/>
        </authorList>
    </citation>
    <scope>NUCLEOTIDE SEQUENCE</scope>
    <source>
        <strain evidence="8">CGMCC 4.7201</strain>
    </source>
</reference>
<reference evidence="8" key="1">
    <citation type="journal article" date="2014" name="Int. J. Syst. Evol. Microbiol.">
        <title>Complete genome sequence of Corynebacterium casei LMG S-19264T (=DSM 44701T), isolated from a smear-ripened cheese.</title>
        <authorList>
            <consortium name="US DOE Joint Genome Institute (JGI-PGF)"/>
            <person name="Walter F."/>
            <person name="Albersmeier A."/>
            <person name="Kalinowski J."/>
            <person name="Ruckert C."/>
        </authorList>
    </citation>
    <scope>NUCLEOTIDE SEQUENCE</scope>
    <source>
        <strain evidence="8">CGMCC 4.7201</strain>
    </source>
</reference>
<evidence type="ECO:0000256" key="2">
    <source>
        <dbReference type="ARBA" id="ARBA00022741"/>
    </source>
</evidence>
<dbReference type="InterPro" id="IPR050206">
    <property type="entry name" value="FtsK/SpoIIIE/SftA"/>
</dbReference>